<dbReference type="EMBL" id="CM042017">
    <property type="protein sequence ID" value="KAI3689619.1"/>
    <property type="molecule type" value="Genomic_DNA"/>
</dbReference>
<accession>A0ACB8YXD6</accession>
<evidence type="ECO:0000313" key="1">
    <source>
        <dbReference type="EMBL" id="KAI3689619.1"/>
    </source>
</evidence>
<reference evidence="2" key="1">
    <citation type="journal article" date="2022" name="Mol. Ecol. Resour.">
        <title>The genomes of chicory, endive, great burdock and yacon provide insights into Asteraceae palaeo-polyploidization history and plant inulin production.</title>
        <authorList>
            <person name="Fan W."/>
            <person name="Wang S."/>
            <person name="Wang H."/>
            <person name="Wang A."/>
            <person name="Jiang F."/>
            <person name="Liu H."/>
            <person name="Zhao H."/>
            <person name="Xu D."/>
            <person name="Zhang Y."/>
        </authorList>
    </citation>
    <scope>NUCLEOTIDE SEQUENCE [LARGE SCALE GENOMIC DNA]</scope>
    <source>
        <strain evidence="2">cv. Punajuju</strain>
    </source>
</reference>
<evidence type="ECO:0000313" key="2">
    <source>
        <dbReference type="Proteomes" id="UP001055811"/>
    </source>
</evidence>
<reference evidence="1 2" key="2">
    <citation type="journal article" date="2022" name="Mol. Ecol. Resour.">
        <title>The genomes of chicory, endive, great burdock and yacon provide insights into Asteraceae paleo-polyploidization history and plant inulin production.</title>
        <authorList>
            <person name="Fan W."/>
            <person name="Wang S."/>
            <person name="Wang H."/>
            <person name="Wang A."/>
            <person name="Jiang F."/>
            <person name="Liu H."/>
            <person name="Zhao H."/>
            <person name="Xu D."/>
            <person name="Zhang Y."/>
        </authorList>
    </citation>
    <scope>NUCLEOTIDE SEQUENCE [LARGE SCALE GENOMIC DNA]</scope>
    <source>
        <strain evidence="2">cv. Punajuju</strain>
        <tissue evidence="1">Leaves</tissue>
    </source>
</reference>
<sequence length="153" mass="17888">MKTTWVYTLPLLILCFITCLYFLLIFGLSGWRFLVFFTFNTALSIVISKSTKSDDDDILFEVIVSSFAYEDEEVSSSCEKVDDDEFNIHVTNEANDCECMAAPDVVDEHVDNDEDSSNEQVDDDLERRSEEFIGRGRQRWREEMEREKMSKFE</sequence>
<name>A0ACB8YXD6_CICIN</name>
<proteinExistence type="predicted"/>
<organism evidence="1 2">
    <name type="scientific">Cichorium intybus</name>
    <name type="common">Chicory</name>
    <dbReference type="NCBI Taxonomy" id="13427"/>
    <lineage>
        <taxon>Eukaryota</taxon>
        <taxon>Viridiplantae</taxon>
        <taxon>Streptophyta</taxon>
        <taxon>Embryophyta</taxon>
        <taxon>Tracheophyta</taxon>
        <taxon>Spermatophyta</taxon>
        <taxon>Magnoliopsida</taxon>
        <taxon>eudicotyledons</taxon>
        <taxon>Gunneridae</taxon>
        <taxon>Pentapetalae</taxon>
        <taxon>asterids</taxon>
        <taxon>campanulids</taxon>
        <taxon>Asterales</taxon>
        <taxon>Asteraceae</taxon>
        <taxon>Cichorioideae</taxon>
        <taxon>Cichorieae</taxon>
        <taxon>Cichoriinae</taxon>
        <taxon>Cichorium</taxon>
    </lineage>
</organism>
<comment type="caution">
    <text evidence="1">The sequence shown here is derived from an EMBL/GenBank/DDBJ whole genome shotgun (WGS) entry which is preliminary data.</text>
</comment>
<gene>
    <name evidence="1" type="ORF">L2E82_47582</name>
</gene>
<keyword evidence="2" id="KW-1185">Reference proteome</keyword>
<protein>
    <submittedName>
        <fullName evidence="1">Uncharacterized protein</fullName>
    </submittedName>
</protein>
<dbReference type="Proteomes" id="UP001055811">
    <property type="component" value="Linkage Group LG09"/>
</dbReference>